<comment type="caution">
    <text evidence="6">The sequence shown here is derived from an EMBL/GenBank/DDBJ whole genome shotgun (WGS) entry which is preliminary data.</text>
</comment>
<gene>
    <name evidence="6" type="ORF">GCM10009789_28360</name>
</gene>
<feature type="domain" description="HTH lysR-type" evidence="5">
    <location>
        <begin position="5"/>
        <end position="62"/>
    </location>
</feature>
<keyword evidence="3" id="KW-0238">DNA-binding</keyword>
<dbReference type="PRINTS" id="PR00039">
    <property type="entry name" value="HTHLYSR"/>
</dbReference>
<dbReference type="SUPFAM" id="SSF46785">
    <property type="entry name" value="Winged helix' DNA-binding domain"/>
    <property type="match status" value="1"/>
</dbReference>
<name>A0ABN2DCS3_9ACTN</name>
<evidence type="ECO:0000259" key="5">
    <source>
        <dbReference type="PROSITE" id="PS50931"/>
    </source>
</evidence>
<dbReference type="SUPFAM" id="SSF53850">
    <property type="entry name" value="Periplasmic binding protein-like II"/>
    <property type="match status" value="1"/>
</dbReference>
<dbReference type="Gene3D" id="1.10.10.10">
    <property type="entry name" value="Winged helix-like DNA-binding domain superfamily/Winged helix DNA-binding domain"/>
    <property type="match status" value="1"/>
</dbReference>
<evidence type="ECO:0000256" key="2">
    <source>
        <dbReference type="ARBA" id="ARBA00023015"/>
    </source>
</evidence>
<dbReference type="InterPro" id="IPR036390">
    <property type="entry name" value="WH_DNA-bd_sf"/>
</dbReference>
<dbReference type="PROSITE" id="PS50931">
    <property type="entry name" value="HTH_LYSR"/>
    <property type="match status" value="1"/>
</dbReference>
<organism evidence="6 7">
    <name type="scientific">Kribbella sancticallisti</name>
    <dbReference type="NCBI Taxonomy" id="460087"/>
    <lineage>
        <taxon>Bacteria</taxon>
        <taxon>Bacillati</taxon>
        <taxon>Actinomycetota</taxon>
        <taxon>Actinomycetes</taxon>
        <taxon>Propionibacteriales</taxon>
        <taxon>Kribbellaceae</taxon>
        <taxon>Kribbella</taxon>
    </lineage>
</organism>
<keyword evidence="7" id="KW-1185">Reference proteome</keyword>
<dbReference type="PANTHER" id="PTHR30126">
    <property type="entry name" value="HTH-TYPE TRANSCRIPTIONAL REGULATOR"/>
    <property type="match status" value="1"/>
</dbReference>
<sequence>MVSSPSVEDLRLVLAISRTGSVGTAARELRISQPSASQRLARLERSCDTRLFSRDTRGARPTPAGQELARRAEHILSHLDEVYDAARAAAAGKRLVVGTFVSLAPILFPVLDAELSDVDIEQHVDHGEQLAALVAEGTMDAAFIAIADQMVLPRGTVARPVGRDELVLFVPAGVEPPGSGKFPLRERDLPFSTYDRGADEIRARLIALGANARRGVTLGTTVAMARRRSQLALIPRSALSHELAPGERLIPAPFRYRLTLSLVTGTTPPTRLVDLLPQLRQTLNLTRPR</sequence>
<dbReference type="Proteomes" id="UP001500393">
    <property type="component" value="Unassembled WGS sequence"/>
</dbReference>
<keyword evidence="4" id="KW-0804">Transcription</keyword>
<dbReference type="EMBL" id="BAAAOS010000018">
    <property type="protein sequence ID" value="GAA1573161.1"/>
    <property type="molecule type" value="Genomic_DNA"/>
</dbReference>
<reference evidence="6 7" key="1">
    <citation type="journal article" date="2019" name="Int. J. Syst. Evol. Microbiol.">
        <title>The Global Catalogue of Microorganisms (GCM) 10K type strain sequencing project: providing services to taxonomists for standard genome sequencing and annotation.</title>
        <authorList>
            <consortium name="The Broad Institute Genomics Platform"/>
            <consortium name="The Broad Institute Genome Sequencing Center for Infectious Disease"/>
            <person name="Wu L."/>
            <person name="Ma J."/>
        </authorList>
    </citation>
    <scope>NUCLEOTIDE SEQUENCE [LARGE SCALE GENOMIC DNA]</scope>
    <source>
        <strain evidence="6 7">JCM 14969</strain>
    </source>
</reference>
<evidence type="ECO:0000256" key="4">
    <source>
        <dbReference type="ARBA" id="ARBA00023163"/>
    </source>
</evidence>
<comment type="similarity">
    <text evidence="1">Belongs to the LysR transcriptional regulatory family.</text>
</comment>
<evidence type="ECO:0000313" key="7">
    <source>
        <dbReference type="Proteomes" id="UP001500393"/>
    </source>
</evidence>
<dbReference type="RefSeq" id="WP_344213762.1">
    <property type="nucleotide sequence ID" value="NZ_BAAAOS010000018.1"/>
</dbReference>
<dbReference type="Pfam" id="PF03466">
    <property type="entry name" value="LysR_substrate"/>
    <property type="match status" value="1"/>
</dbReference>
<dbReference type="InterPro" id="IPR036388">
    <property type="entry name" value="WH-like_DNA-bd_sf"/>
</dbReference>
<accession>A0ABN2DCS3</accession>
<dbReference type="CDD" id="cd05466">
    <property type="entry name" value="PBP2_LTTR_substrate"/>
    <property type="match status" value="1"/>
</dbReference>
<dbReference type="PANTHER" id="PTHR30126:SF39">
    <property type="entry name" value="HTH-TYPE TRANSCRIPTIONAL REGULATOR CYSL"/>
    <property type="match status" value="1"/>
</dbReference>
<proteinExistence type="inferred from homology"/>
<keyword evidence="2" id="KW-0805">Transcription regulation</keyword>
<evidence type="ECO:0000256" key="1">
    <source>
        <dbReference type="ARBA" id="ARBA00009437"/>
    </source>
</evidence>
<dbReference type="Pfam" id="PF00126">
    <property type="entry name" value="HTH_1"/>
    <property type="match status" value="1"/>
</dbReference>
<evidence type="ECO:0000256" key="3">
    <source>
        <dbReference type="ARBA" id="ARBA00023125"/>
    </source>
</evidence>
<dbReference type="InterPro" id="IPR000847">
    <property type="entry name" value="LysR_HTH_N"/>
</dbReference>
<evidence type="ECO:0000313" key="6">
    <source>
        <dbReference type="EMBL" id="GAA1573161.1"/>
    </source>
</evidence>
<protein>
    <submittedName>
        <fullName evidence="6">LysR family transcriptional regulator</fullName>
    </submittedName>
</protein>
<dbReference type="InterPro" id="IPR005119">
    <property type="entry name" value="LysR_subst-bd"/>
</dbReference>
<dbReference type="Gene3D" id="3.40.190.10">
    <property type="entry name" value="Periplasmic binding protein-like II"/>
    <property type="match status" value="2"/>
</dbReference>